<dbReference type="RefSeq" id="XP_024351704.1">
    <property type="nucleotide sequence ID" value="XM_024493951.1"/>
</dbReference>
<dbReference type="OrthoDB" id="416786at2759"/>
<dbReference type="Pfam" id="PF00550">
    <property type="entry name" value="PP-binding"/>
    <property type="match status" value="1"/>
</dbReference>
<evidence type="ECO:0000256" key="1">
    <source>
        <dbReference type="ARBA" id="ARBA00022450"/>
    </source>
</evidence>
<sequence length="984" mass="107581">MCQRTKFEERDACQGKAPCDVAGLVGLPLKCLYKANPPRIEFWYSTMQDTTKGIETSIITGPLSDEYYNSNGLLTNLLLGDRVFNMKVDAASITAVISFQTVGNEVGTVTQLSLACLQATVIKLASVLRERLVPLLHQRSLDLASEKGQSRTFLATYITTGINRVFLQLACMRLCLAYIPMDSNLSEQRIASITESFSPIAFITDDDSVRPELGQVPLFAFSKLLSLAEASCSKSVVPLFMGMTNPVILLLFTSGSTSPIPKGVPLRNSQLANRLCWQWGPTSPLAEITGPRLAKTSWLFVDAFTEMFGPLLGGQTVVVSGTSIVTSERLVSDVDFLGRLVSRLQIAQITSVPAQLESWMKQLDRGSEAFRSLRAIVSSGQILTFTLATKVFEVFGHRPLRLLNLYGSTEVAGDITAVAFDSKEEIQSAAVKLPAGGLVLPVGIPIPNVEIYVVSENCREGSIYVVDKGKEGEVLASGAAILVEEPITADQAPKRTASLIANSLSTRSCFSRVFRTGDVGFVCPTNGYLYITGRVDDMVKVNGVKICVGNIDELLTRLRCEGGVFAGLGTTLTIPLEKGETDTRLACFYQRENITDNAFTNADLAEAVRTHYSAFLNVTFVEVPSFPIQKQSGKIDKVRLRQDFQSGHYDHVTRPADNSIRAMATAADNQREAIRRMFAKHLSLSEADGEPSDEKDFFLIGGDSITAAIIVSELRKQGFGVSLNDFAANKKIGKILDMLMSQRHLCQGLPHLGLKKRLFIREYQPGKTFPDQPFHDAYCREVIAEIIAESFVHRDPLSQMIGLSKKTMRQNVFGRLKQFENMPGLAYVAGFTEGDPDGPLEVLLPDICAVTIGFPASSPPSPGVEDPNYYHLEEAFEICNTEAGKLEDASKCFSSGLLGARHDNTDGGERIQLLILLEEAFIDGVKRSGYTEIRSVNTSVVTQAMAEELGYVHNCTLNLASILEARGVKCNQKSLICKVSTLHL</sequence>
<dbReference type="SUPFAM" id="SSF47336">
    <property type="entry name" value="ACP-like"/>
    <property type="match status" value="1"/>
</dbReference>
<dbReference type="STRING" id="6210.W6UHG8"/>
<proteinExistence type="predicted"/>
<keyword evidence="2" id="KW-0597">Phosphoprotein</keyword>
<dbReference type="KEGG" id="egl:EGR_04702"/>
<dbReference type="PANTHER" id="PTHR44845:SF6">
    <property type="entry name" value="BETA-ALANINE-ACTIVATING ENZYME"/>
    <property type="match status" value="1"/>
</dbReference>
<comment type="caution">
    <text evidence="4">The sequence shown here is derived from an EMBL/GenBank/DDBJ whole genome shotgun (WGS) entry which is preliminary data.</text>
</comment>
<dbReference type="PROSITE" id="PS50075">
    <property type="entry name" value="CARRIER"/>
    <property type="match status" value="1"/>
</dbReference>
<evidence type="ECO:0000256" key="2">
    <source>
        <dbReference type="ARBA" id="ARBA00022553"/>
    </source>
</evidence>
<dbReference type="Pfam" id="PF00501">
    <property type="entry name" value="AMP-binding"/>
    <property type="match status" value="1"/>
</dbReference>
<evidence type="ECO:0000259" key="3">
    <source>
        <dbReference type="PROSITE" id="PS50075"/>
    </source>
</evidence>
<dbReference type="Gene3D" id="1.10.1200.10">
    <property type="entry name" value="ACP-like"/>
    <property type="match status" value="1"/>
</dbReference>
<dbReference type="SUPFAM" id="SSF56801">
    <property type="entry name" value="Acetyl-CoA synthetase-like"/>
    <property type="match status" value="1"/>
</dbReference>
<dbReference type="InterPro" id="IPR009081">
    <property type="entry name" value="PP-bd_ACP"/>
</dbReference>
<accession>W6UHG8</accession>
<dbReference type="OMA" id="DICAVTI"/>
<reference evidence="4 5" key="1">
    <citation type="journal article" date="2013" name="Nat. Genet.">
        <title>The genome of the hydatid tapeworm Echinococcus granulosus.</title>
        <authorList>
            <person name="Zheng H."/>
            <person name="Zhang W."/>
            <person name="Zhang L."/>
            <person name="Zhang Z."/>
            <person name="Li J."/>
            <person name="Lu G."/>
            <person name="Zhu Y."/>
            <person name="Wang Y."/>
            <person name="Huang Y."/>
            <person name="Liu J."/>
            <person name="Kang H."/>
            <person name="Chen J."/>
            <person name="Wang L."/>
            <person name="Chen A."/>
            <person name="Yu S."/>
            <person name="Gao Z."/>
            <person name="Jin L."/>
            <person name="Gu W."/>
            <person name="Wang Z."/>
            <person name="Zhao L."/>
            <person name="Shi B."/>
            <person name="Wen H."/>
            <person name="Lin R."/>
            <person name="Jones M.K."/>
            <person name="Brejova B."/>
            <person name="Vinar T."/>
            <person name="Zhao G."/>
            <person name="McManus D.P."/>
            <person name="Chen Z."/>
            <person name="Zhou Y."/>
            <person name="Wang S."/>
        </authorList>
    </citation>
    <scope>NUCLEOTIDE SEQUENCE [LARGE SCALE GENOMIC DNA]</scope>
</reference>
<protein>
    <submittedName>
        <fullName evidence="4">Tyrocidine synthase 3</fullName>
    </submittedName>
</protein>
<dbReference type="InterPro" id="IPR045851">
    <property type="entry name" value="AMP-bd_C_sf"/>
</dbReference>
<evidence type="ECO:0000313" key="5">
    <source>
        <dbReference type="Proteomes" id="UP000019149"/>
    </source>
</evidence>
<dbReference type="Gene3D" id="3.40.50.12780">
    <property type="entry name" value="N-terminal domain of ligase-like"/>
    <property type="match status" value="1"/>
</dbReference>
<evidence type="ECO:0000313" key="4">
    <source>
        <dbReference type="EMBL" id="EUB60508.1"/>
    </source>
</evidence>
<dbReference type="EMBL" id="APAU02000030">
    <property type="protein sequence ID" value="EUB60508.1"/>
    <property type="molecule type" value="Genomic_DNA"/>
</dbReference>
<keyword evidence="1" id="KW-0596">Phosphopantetheine</keyword>
<gene>
    <name evidence="4" type="ORF">EGR_04702</name>
</gene>
<dbReference type="CTD" id="36340417"/>
<dbReference type="AlphaFoldDB" id="W6UHG8"/>
<dbReference type="InterPro" id="IPR042099">
    <property type="entry name" value="ANL_N_sf"/>
</dbReference>
<name>W6UHG8_ECHGR</name>
<feature type="domain" description="Carrier" evidence="3">
    <location>
        <begin position="668"/>
        <end position="743"/>
    </location>
</feature>
<dbReference type="GeneID" id="36340417"/>
<organism evidence="4 5">
    <name type="scientific">Echinococcus granulosus</name>
    <name type="common">Hydatid tapeworm</name>
    <dbReference type="NCBI Taxonomy" id="6210"/>
    <lineage>
        <taxon>Eukaryota</taxon>
        <taxon>Metazoa</taxon>
        <taxon>Spiralia</taxon>
        <taxon>Lophotrochozoa</taxon>
        <taxon>Platyhelminthes</taxon>
        <taxon>Cestoda</taxon>
        <taxon>Eucestoda</taxon>
        <taxon>Cyclophyllidea</taxon>
        <taxon>Taeniidae</taxon>
        <taxon>Echinococcus</taxon>
        <taxon>Echinococcus granulosus group</taxon>
    </lineage>
</organism>
<dbReference type="Gene3D" id="3.30.300.30">
    <property type="match status" value="1"/>
</dbReference>
<dbReference type="InterPro" id="IPR036736">
    <property type="entry name" value="ACP-like_sf"/>
</dbReference>
<dbReference type="Proteomes" id="UP000019149">
    <property type="component" value="Unassembled WGS sequence"/>
</dbReference>
<dbReference type="PANTHER" id="PTHR44845">
    <property type="entry name" value="CARRIER DOMAIN-CONTAINING PROTEIN"/>
    <property type="match status" value="1"/>
</dbReference>
<dbReference type="InterPro" id="IPR000873">
    <property type="entry name" value="AMP-dep_synth/lig_dom"/>
</dbReference>
<keyword evidence="5" id="KW-1185">Reference proteome</keyword>